<feature type="signal peptide" evidence="2">
    <location>
        <begin position="1"/>
        <end position="26"/>
    </location>
</feature>
<sequence>MRHPVTVWAGLLLRCALALFHGPVVAGAALEDVAAIGTHLDVTTDPKGGVRAHAVLDLPASLAAVQALFTDYEHWPELFDVSMRVGRVERMPDRTITEVFIAHPILPGESRLLGENRVLPDGGLTTTMIGGDFKRYARTWKLSSNGSPAHTKAEFDLLVEPKTMAPDWLVALEVKRELEAHFKLVRAKLAKLDKSH</sequence>
<reference evidence="4" key="1">
    <citation type="submission" date="2022-10" db="EMBL/GenBank/DDBJ databases">
        <authorList>
            <person name="Koch H."/>
        </authorList>
    </citation>
    <scope>NUCLEOTIDE SEQUENCE</scope>
    <source>
        <strain evidence="4">DNF</strain>
    </source>
</reference>
<dbReference type="SUPFAM" id="SSF55961">
    <property type="entry name" value="Bet v1-like"/>
    <property type="match status" value="1"/>
</dbReference>
<organism evidence="4 5">
    <name type="scientific">Nitrospira tepida</name>
    <dbReference type="NCBI Taxonomy" id="2973512"/>
    <lineage>
        <taxon>Bacteria</taxon>
        <taxon>Pseudomonadati</taxon>
        <taxon>Nitrospirota</taxon>
        <taxon>Nitrospiria</taxon>
        <taxon>Nitrospirales</taxon>
        <taxon>Nitrospiraceae</taxon>
        <taxon>Nitrospira</taxon>
    </lineage>
</organism>
<evidence type="ECO:0000256" key="2">
    <source>
        <dbReference type="SAM" id="SignalP"/>
    </source>
</evidence>
<dbReference type="InterPro" id="IPR005031">
    <property type="entry name" value="COQ10_START"/>
</dbReference>
<gene>
    <name evidence="4" type="ORF">DNFV4_01398</name>
</gene>
<dbReference type="Proteomes" id="UP001179121">
    <property type="component" value="Chromosome"/>
</dbReference>
<evidence type="ECO:0000259" key="3">
    <source>
        <dbReference type="Pfam" id="PF03364"/>
    </source>
</evidence>
<dbReference type="RefSeq" id="WP_289267932.1">
    <property type="nucleotide sequence ID" value="NZ_OX365700.1"/>
</dbReference>
<keyword evidence="2" id="KW-0732">Signal</keyword>
<dbReference type="AlphaFoldDB" id="A0AA86T3E1"/>
<feature type="domain" description="Coenzyme Q-binding protein COQ10 START" evidence="3">
    <location>
        <begin position="59"/>
        <end position="170"/>
    </location>
</feature>
<evidence type="ECO:0000256" key="1">
    <source>
        <dbReference type="ARBA" id="ARBA00008918"/>
    </source>
</evidence>
<feature type="chain" id="PRO_5041737222" evidence="2">
    <location>
        <begin position="27"/>
        <end position="196"/>
    </location>
</feature>
<evidence type="ECO:0000313" key="5">
    <source>
        <dbReference type="Proteomes" id="UP001179121"/>
    </source>
</evidence>
<evidence type="ECO:0000313" key="4">
    <source>
        <dbReference type="EMBL" id="CAI4030966.1"/>
    </source>
</evidence>
<dbReference type="Pfam" id="PF03364">
    <property type="entry name" value="Polyketide_cyc"/>
    <property type="match status" value="1"/>
</dbReference>
<accession>A0AA86T3E1</accession>
<dbReference type="EMBL" id="OX365700">
    <property type="protein sequence ID" value="CAI4030966.1"/>
    <property type="molecule type" value="Genomic_DNA"/>
</dbReference>
<protein>
    <submittedName>
        <fullName evidence="4">Polyketide_cyc domain-containing protein</fullName>
    </submittedName>
</protein>
<comment type="similarity">
    <text evidence="1">Belongs to the ribosome association toxin RatA family.</text>
</comment>
<keyword evidence="5" id="KW-1185">Reference proteome</keyword>
<name>A0AA86T3E1_9BACT</name>
<dbReference type="InterPro" id="IPR023393">
    <property type="entry name" value="START-like_dom_sf"/>
</dbReference>
<dbReference type="Gene3D" id="3.30.530.20">
    <property type="match status" value="1"/>
</dbReference>
<dbReference type="KEGG" id="nti:DNFV4_01398"/>
<proteinExistence type="inferred from homology"/>